<reference evidence="2" key="1">
    <citation type="submission" date="2016-09" db="EMBL/GenBank/DDBJ databases">
        <authorList>
            <person name="Varghese N."/>
            <person name="Submissions S."/>
        </authorList>
    </citation>
    <scope>NUCLEOTIDE SEQUENCE [LARGE SCALE GENOMIC DNA]</scope>
    <source>
        <strain evidence="2">JS23</strain>
    </source>
</reference>
<dbReference type="Proteomes" id="UP000243719">
    <property type="component" value="Unassembled WGS sequence"/>
</dbReference>
<proteinExistence type="predicted"/>
<dbReference type="EMBL" id="FNLO01000007">
    <property type="protein sequence ID" value="SDV49087.1"/>
    <property type="molecule type" value="Genomic_DNA"/>
</dbReference>
<sequence>MSDRITLRPLDQGRAAFLVLTPDDHAMRALGAAPAQLAGQDMLPRARAVCKVNFGMASPALFAKAVVANPRLKRDAVDARRDATRLAVHGAFCLLRRIPSARDVAAAAWRTAIPTRAQTLSRLFALDQIDLARRFAINMRRQPAIEPALRVLALVRGVMFPEVDRSCVEHKRDAERVDPLITRIKQPRAPGMLMRLRRRDTSDRSDAPAAACARAPYRRAPRYTPSDVIQKCQPGHRSPLRRHCASRVFA</sequence>
<dbReference type="STRING" id="1770053.SAMN05216551_10756"/>
<name>A0A1H2PQM5_9BURK</name>
<dbReference type="AlphaFoldDB" id="A0A1H2PQM5"/>
<gene>
    <name evidence="1" type="ORF">SAMN05216551_10756</name>
</gene>
<evidence type="ECO:0000313" key="2">
    <source>
        <dbReference type="Proteomes" id="UP000243719"/>
    </source>
</evidence>
<accession>A0A1H2PQM5</accession>
<organism evidence="1 2">
    <name type="scientific">Chitinasiproducens palmae</name>
    <dbReference type="NCBI Taxonomy" id="1770053"/>
    <lineage>
        <taxon>Bacteria</taxon>
        <taxon>Pseudomonadati</taxon>
        <taxon>Pseudomonadota</taxon>
        <taxon>Betaproteobacteria</taxon>
        <taxon>Burkholderiales</taxon>
        <taxon>Burkholderiaceae</taxon>
        <taxon>Chitinasiproducens</taxon>
    </lineage>
</organism>
<keyword evidence="2" id="KW-1185">Reference proteome</keyword>
<evidence type="ECO:0000313" key="1">
    <source>
        <dbReference type="EMBL" id="SDV49087.1"/>
    </source>
</evidence>
<protein>
    <submittedName>
        <fullName evidence="1">Uncharacterized protein</fullName>
    </submittedName>
</protein>